<evidence type="ECO:0000259" key="1">
    <source>
        <dbReference type="Pfam" id="PF01878"/>
    </source>
</evidence>
<proteinExistence type="predicted"/>
<dbReference type="EMBL" id="MKVH01000003">
    <property type="protein sequence ID" value="OJX60867.1"/>
    <property type="molecule type" value="Genomic_DNA"/>
</dbReference>
<dbReference type="Pfam" id="PF01878">
    <property type="entry name" value="EVE"/>
    <property type="match status" value="1"/>
</dbReference>
<dbReference type="PANTHER" id="PTHR14087:SF7">
    <property type="entry name" value="THYMOCYTE NUCLEAR PROTEIN 1"/>
    <property type="match status" value="1"/>
</dbReference>
<protein>
    <submittedName>
        <fullName evidence="2">Ubiquinol-cytochrome C reductase</fullName>
    </submittedName>
</protein>
<dbReference type="InterPro" id="IPR002740">
    <property type="entry name" value="EVE_domain"/>
</dbReference>
<reference evidence="2 3" key="1">
    <citation type="submission" date="2016-09" db="EMBL/GenBank/DDBJ databases">
        <title>Genome-resolved meta-omics ties microbial dynamics to process performance in biotechnology for thiocyanate degradation.</title>
        <authorList>
            <person name="Kantor R.S."/>
            <person name="Huddy R.J."/>
            <person name="Iyer R."/>
            <person name="Thomas B.C."/>
            <person name="Brown C.T."/>
            <person name="Anantharaman K."/>
            <person name="Tringe S."/>
            <person name="Hettich R.L."/>
            <person name="Harrison S.T."/>
            <person name="Banfield J.F."/>
        </authorList>
    </citation>
    <scope>NUCLEOTIDE SEQUENCE [LARGE SCALE GENOMIC DNA]</scope>
    <source>
        <strain evidence="2">59-99</strain>
    </source>
</reference>
<gene>
    <name evidence="2" type="ORF">BGO89_04700</name>
</gene>
<evidence type="ECO:0000313" key="2">
    <source>
        <dbReference type="EMBL" id="OJX60867.1"/>
    </source>
</evidence>
<dbReference type="InterPro" id="IPR015947">
    <property type="entry name" value="PUA-like_sf"/>
</dbReference>
<feature type="domain" description="EVE" evidence="1">
    <location>
        <begin position="2"/>
        <end position="132"/>
    </location>
</feature>
<dbReference type="AlphaFoldDB" id="A0A1M3L5N4"/>
<dbReference type="PANTHER" id="PTHR14087">
    <property type="entry name" value="THYMOCYTE NUCLEAR PROTEIN 1"/>
    <property type="match status" value="1"/>
</dbReference>
<organism evidence="2 3">
    <name type="scientific">Candidatus Kapaibacterium thiocyanatum</name>
    <dbReference type="NCBI Taxonomy" id="1895771"/>
    <lineage>
        <taxon>Bacteria</taxon>
        <taxon>Pseudomonadati</taxon>
        <taxon>Candidatus Kapaibacteriota</taxon>
        <taxon>Candidatus Kapaibacteriia</taxon>
        <taxon>Candidatus Kapaibacteriales</taxon>
        <taxon>Candidatus Kapaibacteriaceae</taxon>
        <taxon>Candidatus Kapaibacterium</taxon>
    </lineage>
</organism>
<name>A0A1M3L5N4_9BACT</name>
<dbReference type="Gene3D" id="3.10.590.10">
    <property type="entry name" value="ph1033 like domains"/>
    <property type="match status" value="1"/>
</dbReference>
<dbReference type="InterPro" id="IPR052181">
    <property type="entry name" value="5hmC_binding"/>
</dbReference>
<accession>A0A1M3L5N4</accession>
<sequence>MKHWLVKTEPETYSWDQLVADKKTHWDGVRNYAARNNLRAMEKGDSVLVYHSGDERQVVGIATVVKTAYQDPTTDEDAWVAVDLKADKALKAPVTLKDIKAEKRLADIALVRLGRLSVVELTKAEYETILQMGS</sequence>
<comment type="caution">
    <text evidence="2">The sequence shown here is derived from an EMBL/GenBank/DDBJ whole genome shotgun (WGS) entry which is preliminary data.</text>
</comment>
<dbReference type="SUPFAM" id="SSF88697">
    <property type="entry name" value="PUA domain-like"/>
    <property type="match status" value="1"/>
</dbReference>
<evidence type="ECO:0000313" key="3">
    <source>
        <dbReference type="Proteomes" id="UP000184233"/>
    </source>
</evidence>
<dbReference type="CDD" id="cd21133">
    <property type="entry name" value="EVE"/>
    <property type="match status" value="1"/>
</dbReference>
<dbReference type="STRING" id="1895771.BGO89_04700"/>
<dbReference type="InterPro" id="IPR047197">
    <property type="entry name" value="THYN1-like_EVE"/>
</dbReference>
<dbReference type="Proteomes" id="UP000184233">
    <property type="component" value="Unassembled WGS sequence"/>
</dbReference>